<gene>
    <name evidence="2" type="ORF">RKE40_19320</name>
</gene>
<name>A0ABU3SB95_9HYPH</name>
<evidence type="ECO:0000313" key="3">
    <source>
        <dbReference type="Proteomes" id="UP001254257"/>
    </source>
</evidence>
<accession>A0ABU3SB95</accession>
<dbReference type="RefSeq" id="WP_316019850.1">
    <property type="nucleotide sequence ID" value="NZ_JAWDID010000033.1"/>
</dbReference>
<dbReference type="InterPro" id="IPR054189">
    <property type="entry name" value="DUF6894"/>
</dbReference>
<dbReference type="Pfam" id="PF21834">
    <property type="entry name" value="DUF6894"/>
    <property type="match status" value="1"/>
</dbReference>
<evidence type="ECO:0000313" key="2">
    <source>
        <dbReference type="EMBL" id="MDU0342052.1"/>
    </source>
</evidence>
<dbReference type="Proteomes" id="UP001254257">
    <property type="component" value="Unassembled WGS sequence"/>
</dbReference>
<keyword evidence="3" id="KW-1185">Reference proteome</keyword>
<proteinExistence type="predicted"/>
<reference evidence="2 3" key="1">
    <citation type="submission" date="2023-09" db="EMBL/GenBank/DDBJ databases">
        <title>Whole genome shotgun sequencing (WGS) of Bosea sp. ZW T0_25, isolated from stored onions (Allium cepa).</title>
        <authorList>
            <person name="Stoll D.A."/>
            <person name="Huch M."/>
        </authorList>
    </citation>
    <scope>NUCLEOTIDE SEQUENCE [LARGE SCALE GENOMIC DNA]</scope>
    <source>
        <strain evidence="2 3">ZW T0_25</strain>
    </source>
</reference>
<protein>
    <recommendedName>
        <fullName evidence="1">DUF6894 domain-containing protein</fullName>
    </recommendedName>
</protein>
<comment type="caution">
    <text evidence="2">The sequence shown here is derived from an EMBL/GenBank/DDBJ whole genome shotgun (WGS) entry which is preliminary data.</text>
</comment>
<organism evidence="2 3">
    <name type="scientific">Bosea rubneri</name>
    <dbReference type="NCBI Taxonomy" id="3075434"/>
    <lineage>
        <taxon>Bacteria</taxon>
        <taxon>Pseudomonadati</taxon>
        <taxon>Pseudomonadota</taxon>
        <taxon>Alphaproteobacteria</taxon>
        <taxon>Hyphomicrobiales</taxon>
        <taxon>Boseaceae</taxon>
        <taxon>Bosea</taxon>
    </lineage>
</organism>
<evidence type="ECO:0000259" key="1">
    <source>
        <dbReference type="Pfam" id="PF21834"/>
    </source>
</evidence>
<feature type="domain" description="DUF6894" evidence="1">
    <location>
        <begin position="16"/>
        <end position="61"/>
    </location>
</feature>
<dbReference type="EMBL" id="JAWDID010000033">
    <property type="protein sequence ID" value="MDU0342052.1"/>
    <property type="molecule type" value="Genomic_DNA"/>
</dbReference>
<sequence>MMDVILIWLTPLNTPSDIVAVKDAHRALAELVADLPAGARAEYRIAVEDAAGTIIYQASLTFRGETAADIKARGVDGGSTK</sequence>